<dbReference type="AlphaFoldDB" id="A0A918TSI4"/>
<evidence type="ECO:0000313" key="1">
    <source>
        <dbReference type="EMBL" id="GHC54800.1"/>
    </source>
</evidence>
<evidence type="ECO:0000313" key="2">
    <source>
        <dbReference type="Proteomes" id="UP000638981"/>
    </source>
</evidence>
<organism evidence="1 2">
    <name type="scientific">Neogemmobacter tilapiae</name>
    <dbReference type="NCBI Taxonomy" id="875041"/>
    <lineage>
        <taxon>Bacteria</taxon>
        <taxon>Pseudomonadati</taxon>
        <taxon>Pseudomonadota</taxon>
        <taxon>Alphaproteobacteria</taxon>
        <taxon>Rhodobacterales</taxon>
        <taxon>Paracoccaceae</taxon>
        <taxon>Neogemmobacter</taxon>
    </lineage>
</organism>
<sequence length="60" mass="6310">MNKQAPLNAVEEWTEAAAAVAPSVAGYEAWLQAELVQGEADLDAGKTVALADLRKDLGLE</sequence>
<gene>
    <name evidence="1" type="ORF">GCM10007315_17250</name>
</gene>
<reference evidence="1" key="1">
    <citation type="journal article" date="2014" name="Int. J. Syst. Evol. Microbiol.">
        <title>Complete genome sequence of Corynebacterium casei LMG S-19264T (=DSM 44701T), isolated from a smear-ripened cheese.</title>
        <authorList>
            <consortium name="US DOE Joint Genome Institute (JGI-PGF)"/>
            <person name="Walter F."/>
            <person name="Albersmeier A."/>
            <person name="Kalinowski J."/>
            <person name="Ruckert C."/>
        </authorList>
    </citation>
    <scope>NUCLEOTIDE SEQUENCE</scope>
    <source>
        <strain evidence="1">KCTC 23310</strain>
    </source>
</reference>
<dbReference type="Proteomes" id="UP000638981">
    <property type="component" value="Unassembled WGS sequence"/>
</dbReference>
<dbReference type="EMBL" id="BMYJ01000004">
    <property type="protein sequence ID" value="GHC54800.1"/>
    <property type="molecule type" value="Genomic_DNA"/>
</dbReference>
<keyword evidence="2" id="KW-1185">Reference proteome</keyword>
<protein>
    <submittedName>
        <fullName evidence="1">Uncharacterized protein</fullName>
    </submittedName>
</protein>
<proteinExistence type="predicted"/>
<reference evidence="1" key="2">
    <citation type="submission" date="2020-09" db="EMBL/GenBank/DDBJ databases">
        <authorList>
            <person name="Sun Q."/>
            <person name="Kim S."/>
        </authorList>
    </citation>
    <scope>NUCLEOTIDE SEQUENCE</scope>
    <source>
        <strain evidence="1">KCTC 23310</strain>
    </source>
</reference>
<accession>A0A918TSI4</accession>
<comment type="caution">
    <text evidence="1">The sequence shown here is derived from an EMBL/GenBank/DDBJ whole genome shotgun (WGS) entry which is preliminary data.</text>
</comment>
<dbReference type="RefSeq" id="WP_189411223.1">
    <property type="nucleotide sequence ID" value="NZ_BMYJ01000004.1"/>
</dbReference>
<name>A0A918TSI4_9RHOB</name>